<dbReference type="Proteomes" id="UP000297706">
    <property type="component" value="Unassembled WGS sequence"/>
</dbReference>
<dbReference type="AlphaFoldDB" id="A0A4Y9VVD8"/>
<sequence length="69" mass="7956">MTLEKHKEKAEKTQPDNCETDVESCHEDIQDARLSKIAEIAYYKAEARGFEPGHALDDCIAAENELRWY</sequence>
<organism evidence="2 3">
    <name type="scientific">Methylotenera oryzisoli</name>
    <dbReference type="NCBI Taxonomy" id="2080758"/>
    <lineage>
        <taxon>Bacteria</taxon>
        <taxon>Pseudomonadati</taxon>
        <taxon>Pseudomonadota</taxon>
        <taxon>Betaproteobacteria</taxon>
        <taxon>Nitrosomonadales</taxon>
        <taxon>Methylophilaceae</taxon>
        <taxon>Methylotenera</taxon>
    </lineage>
</organism>
<dbReference type="EMBL" id="PQVH01000002">
    <property type="protein sequence ID" value="TFW73015.1"/>
    <property type="molecule type" value="Genomic_DNA"/>
</dbReference>
<name>A0A4Y9VVD8_9PROT</name>
<dbReference type="OrthoDB" id="8538784at2"/>
<dbReference type="RefSeq" id="WP_135276323.1">
    <property type="nucleotide sequence ID" value="NZ_PQVH01000002.1"/>
</dbReference>
<reference evidence="2 3" key="1">
    <citation type="submission" date="2018-02" db="EMBL/GenBank/DDBJ databases">
        <title>A novel lanthanide dependent methylotroph, Methylotenera sp. La3113.</title>
        <authorList>
            <person name="Lv H."/>
            <person name="Tani A."/>
        </authorList>
    </citation>
    <scope>NUCLEOTIDE SEQUENCE [LARGE SCALE GENOMIC DNA]</scope>
    <source>
        <strain evidence="2 3">La3113</strain>
    </source>
</reference>
<accession>A0A4Y9VVD8</accession>
<dbReference type="Pfam" id="PF11154">
    <property type="entry name" value="DUF2934"/>
    <property type="match status" value="1"/>
</dbReference>
<evidence type="ECO:0000313" key="2">
    <source>
        <dbReference type="EMBL" id="TFW73015.1"/>
    </source>
</evidence>
<keyword evidence="3" id="KW-1185">Reference proteome</keyword>
<comment type="caution">
    <text evidence="2">The sequence shown here is derived from an EMBL/GenBank/DDBJ whole genome shotgun (WGS) entry which is preliminary data.</text>
</comment>
<evidence type="ECO:0000313" key="3">
    <source>
        <dbReference type="Proteomes" id="UP000297706"/>
    </source>
</evidence>
<feature type="region of interest" description="Disordered" evidence="1">
    <location>
        <begin position="1"/>
        <end position="24"/>
    </location>
</feature>
<evidence type="ECO:0000256" key="1">
    <source>
        <dbReference type="SAM" id="MobiDB-lite"/>
    </source>
</evidence>
<protein>
    <recommendedName>
        <fullName evidence="4">DUF2934 domain-containing protein</fullName>
    </recommendedName>
</protein>
<gene>
    <name evidence="2" type="ORF">C3Y98_01270</name>
</gene>
<dbReference type="InterPro" id="IPR021327">
    <property type="entry name" value="DUF2934"/>
</dbReference>
<feature type="compositionally biased region" description="Basic and acidic residues" evidence="1">
    <location>
        <begin position="1"/>
        <end position="14"/>
    </location>
</feature>
<proteinExistence type="predicted"/>
<evidence type="ECO:0008006" key="4">
    <source>
        <dbReference type="Google" id="ProtNLM"/>
    </source>
</evidence>